<evidence type="ECO:0000313" key="3">
    <source>
        <dbReference type="Proteomes" id="UP001235664"/>
    </source>
</evidence>
<feature type="transmembrane region" description="Helical" evidence="1">
    <location>
        <begin position="24"/>
        <end position="41"/>
    </location>
</feature>
<organism evidence="2 3">
    <name type="scientific">Qipengyuania benthica</name>
    <dbReference type="NCBI Taxonomy" id="3067651"/>
    <lineage>
        <taxon>Bacteria</taxon>
        <taxon>Pseudomonadati</taxon>
        <taxon>Pseudomonadota</taxon>
        <taxon>Alphaproteobacteria</taxon>
        <taxon>Sphingomonadales</taxon>
        <taxon>Erythrobacteraceae</taxon>
        <taxon>Qipengyuania</taxon>
    </lineage>
</organism>
<dbReference type="RefSeq" id="WP_305928820.1">
    <property type="nucleotide sequence ID" value="NZ_JAVAIL010000001.1"/>
</dbReference>
<comment type="caution">
    <text evidence="2">The sequence shown here is derived from an EMBL/GenBank/DDBJ whole genome shotgun (WGS) entry which is preliminary data.</text>
</comment>
<name>A0ABT9H5W0_9SPHN</name>
<evidence type="ECO:0000313" key="2">
    <source>
        <dbReference type="EMBL" id="MDP4538698.1"/>
    </source>
</evidence>
<proteinExistence type="predicted"/>
<protein>
    <submittedName>
        <fullName evidence="2">Uncharacterized protein</fullName>
    </submittedName>
</protein>
<keyword evidence="1" id="KW-1133">Transmembrane helix</keyword>
<keyword evidence="1" id="KW-0812">Transmembrane</keyword>
<sequence length="149" mass="15843">MGRSEARPLSSTDEESDLASDFETSAWIVMVMGLYAAAAGVGELRVPGFWASMVDDLARSPAARFLTGLICMVVGGALYLVGSWDTAGWMVVLIKVIGGWMVLEGALILALGDWVMGLARRLMTAAPRLWALLSLLLGLGLIAAAIIRF</sequence>
<feature type="transmembrane region" description="Helical" evidence="1">
    <location>
        <begin position="87"/>
        <end position="109"/>
    </location>
</feature>
<reference evidence="2 3" key="1">
    <citation type="submission" date="2023-08" db="EMBL/GenBank/DDBJ databases">
        <title>genomic of DY56.</title>
        <authorList>
            <person name="Wang Y."/>
        </authorList>
    </citation>
    <scope>NUCLEOTIDE SEQUENCE [LARGE SCALE GENOMIC DNA]</scope>
    <source>
        <strain evidence="2 3">DY56-A-20</strain>
    </source>
</reference>
<feature type="transmembrane region" description="Helical" evidence="1">
    <location>
        <begin position="129"/>
        <end position="147"/>
    </location>
</feature>
<accession>A0ABT9H5W0</accession>
<keyword evidence="3" id="KW-1185">Reference proteome</keyword>
<dbReference type="EMBL" id="JAVAIL010000001">
    <property type="protein sequence ID" value="MDP4538698.1"/>
    <property type="molecule type" value="Genomic_DNA"/>
</dbReference>
<gene>
    <name evidence="2" type="ORF">Q9K01_03565</name>
</gene>
<feature type="transmembrane region" description="Helical" evidence="1">
    <location>
        <begin position="62"/>
        <end position="81"/>
    </location>
</feature>
<keyword evidence="1" id="KW-0472">Membrane</keyword>
<dbReference type="Proteomes" id="UP001235664">
    <property type="component" value="Unassembled WGS sequence"/>
</dbReference>
<evidence type="ECO:0000256" key="1">
    <source>
        <dbReference type="SAM" id="Phobius"/>
    </source>
</evidence>